<accession>A0A2U1PDN1</accession>
<organism evidence="1 2">
    <name type="scientific">Artemisia annua</name>
    <name type="common">Sweet wormwood</name>
    <dbReference type="NCBI Taxonomy" id="35608"/>
    <lineage>
        <taxon>Eukaryota</taxon>
        <taxon>Viridiplantae</taxon>
        <taxon>Streptophyta</taxon>
        <taxon>Embryophyta</taxon>
        <taxon>Tracheophyta</taxon>
        <taxon>Spermatophyta</taxon>
        <taxon>Magnoliopsida</taxon>
        <taxon>eudicotyledons</taxon>
        <taxon>Gunneridae</taxon>
        <taxon>Pentapetalae</taxon>
        <taxon>asterids</taxon>
        <taxon>campanulids</taxon>
        <taxon>Asterales</taxon>
        <taxon>Asteraceae</taxon>
        <taxon>Asteroideae</taxon>
        <taxon>Anthemideae</taxon>
        <taxon>Artemisiinae</taxon>
        <taxon>Artemisia</taxon>
    </lineage>
</organism>
<comment type="caution">
    <text evidence="1">The sequence shown here is derived from an EMBL/GenBank/DDBJ whole genome shotgun (WGS) entry which is preliminary data.</text>
</comment>
<protein>
    <submittedName>
        <fullName evidence="1">Protein phosphatase 2C</fullName>
    </submittedName>
</protein>
<dbReference type="Proteomes" id="UP000245207">
    <property type="component" value="Unassembled WGS sequence"/>
</dbReference>
<dbReference type="AlphaFoldDB" id="A0A2U1PDN1"/>
<evidence type="ECO:0000313" key="1">
    <source>
        <dbReference type="EMBL" id="PWA83840.1"/>
    </source>
</evidence>
<reference evidence="1 2" key="1">
    <citation type="journal article" date="2018" name="Mol. Plant">
        <title>The genome of Artemisia annua provides insight into the evolution of Asteraceae family and artemisinin biosynthesis.</title>
        <authorList>
            <person name="Shen Q."/>
            <person name="Zhang L."/>
            <person name="Liao Z."/>
            <person name="Wang S."/>
            <person name="Yan T."/>
            <person name="Shi P."/>
            <person name="Liu M."/>
            <person name="Fu X."/>
            <person name="Pan Q."/>
            <person name="Wang Y."/>
            <person name="Lv Z."/>
            <person name="Lu X."/>
            <person name="Zhang F."/>
            <person name="Jiang W."/>
            <person name="Ma Y."/>
            <person name="Chen M."/>
            <person name="Hao X."/>
            <person name="Li L."/>
            <person name="Tang Y."/>
            <person name="Lv G."/>
            <person name="Zhou Y."/>
            <person name="Sun X."/>
            <person name="Brodelius P.E."/>
            <person name="Rose J.K.C."/>
            <person name="Tang K."/>
        </authorList>
    </citation>
    <scope>NUCLEOTIDE SEQUENCE [LARGE SCALE GENOMIC DNA]</scope>
    <source>
        <strain evidence="2">cv. Huhao1</strain>
        <tissue evidence="1">Leaf</tissue>
    </source>
</reference>
<keyword evidence="2" id="KW-1185">Reference proteome</keyword>
<evidence type="ECO:0000313" key="2">
    <source>
        <dbReference type="Proteomes" id="UP000245207"/>
    </source>
</evidence>
<dbReference type="EMBL" id="PKPP01001298">
    <property type="protein sequence ID" value="PWA83840.1"/>
    <property type="molecule type" value="Genomic_DNA"/>
</dbReference>
<gene>
    <name evidence="1" type="ORF">CTI12_AA163550</name>
</gene>
<name>A0A2U1PDN1_ARTAN</name>
<sequence length="92" mass="10442">MDYKHDIRKGHCKKCTSIYASHGVCSKTPTMEDAAASISNVPQFMKIPVRMLAPNRIIKRVNPNLFGSYEAYHKVFIVIRNESTMTTRGVHC</sequence>
<proteinExistence type="predicted"/>